<accession>A0A0S4JNE4</accession>
<feature type="compositionally biased region" description="Low complexity" evidence="1">
    <location>
        <begin position="130"/>
        <end position="146"/>
    </location>
</feature>
<name>A0A0S4JNE4_BODSA</name>
<protein>
    <recommendedName>
        <fullName evidence="4">CCZ1/INTU/HSP4 first Longin domain-containing protein</fullName>
    </recommendedName>
</protein>
<dbReference type="EMBL" id="CYKH01002116">
    <property type="protein sequence ID" value="CUG93069.1"/>
    <property type="molecule type" value="Genomic_DNA"/>
</dbReference>
<evidence type="ECO:0000313" key="2">
    <source>
        <dbReference type="EMBL" id="CUG93069.1"/>
    </source>
</evidence>
<dbReference type="VEuPathDB" id="TriTrypDB:BSAL_40600"/>
<gene>
    <name evidence="2" type="ORF">BSAL_40600</name>
</gene>
<keyword evidence="3" id="KW-1185">Reference proteome</keyword>
<feature type="compositionally biased region" description="Basic and acidic residues" evidence="1">
    <location>
        <begin position="80"/>
        <end position="90"/>
    </location>
</feature>
<feature type="region of interest" description="Disordered" evidence="1">
    <location>
        <begin position="61"/>
        <end position="96"/>
    </location>
</feature>
<feature type="compositionally biased region" description="Polar residues" evidence="1">
    <location>
        <begin position="181"/>
        <end position="191"/>
    </location>
</feature>
<feature type="region of interest" description="Disordered" evidence="1">
    <location>
        <begin position="402"/>
        <end position="426"/>
    </location>
</feature>
<sequence length="801" mass="88625">MKLLSLFLCNPVLPTDECNAHENILCYYPTDVPLDDQMNDAGFCVALIRLQEKFGVPAPWDDPIVSTAPPALPSSSSWRSSKETEESDEHRRRKVRSVTLSKRRFTIIPLETHIVLCIVTNRETLRPNVAAMTSSSPSSSAVARQSTQPPPSGADASRRGASVRESQSNQRPRKSLRNDATARTPSLSASPRSVDHGGVAASCPYWEIPNAIGHVSDDVDESVIEILARLGETSHRMFSMMFGSVQWNYTKLCILECGEQRGVFKRPSRREAEGESEASLSSAGLSRKEYEEERGEQRRGLERVLREGFINRLVSAIGAATSAEHSLEGSFTCPEGIEIFPVNAEVHLMIASLASQLASAHPGAIRDTFVASGMKTAHSTLSVKDTATLFYLMKYYNSAPPAAKPLLPNESQRSDGSKTKTRRQQLRRSLQLDVAREFQEDAEDATQTDSVSWYDPERNLRSEGRRSDFLRTMQALAEEDDEDDRIIQALSSSQVPSGASSLHVADRVEFGFPFVFLGDNDPVGVFTKDIGVLRFMFLVNEKYLRITELRAAFEQSMDLFLLGSPIPNNLIATIRKTTSRSNAAAPPSKTAEAPPSSPTPSLNSSKSSRTSMFGKESQTPTNARLQAQVMESHYLYYYRSSAISQVRSSILQRVPSVAGSLVCPILLSGPSSVKKDLAVEPSGEKRRSVFLRQLLSFAGGAHHEEDDNEQAQPRELSLEQRECVHLLDCVRSDVLRSVTSSRNSCSTMILVRKKVWASVLYFGSRDLSCVVMDKSSIEDAEAEIEVLSRLVFYYSFRPPGM</sequence>
<feature type="region of interest" description="Disordered" evidence="1">
    <location>
        <begin position="578"/>
        <end position="622"/>
    </location>
</feature>
<proteinExistence type="predicted"/>
<dbReference type="Proteomes" id="UP000051952">
    <property type="component" value="Unassembled WGS sequence"/>
</dbReference>
<feature type="region of interest" description="Disordered" evidence="1">
    <location>
        <begin position="130"/>
        <end position="196"/>
    </location>
</feature>
<feature type="compositionally biased region" description="Low complexity" evidence="1">
    <location>
        <begin position="583"/>
        <end position="611"/>
    </location>
</feature>
<organism evidence="2 3">
    <name type="scientific">Bodo saltans</name>
    <name type="common">Flagellated protozoan</name>
    <dbReference type="NCBI Taxonomy" id="75058"/>
    <lineage>
        <taxon>Eukaryota</taxon>
        <taxon>Discoba</taxon>
        <taxon>Euglenozoa</taxon>
        <taxon>Kinetoplastea</taxon>
        <taxon>Metakinetoplastina</taxon>
        <taxon>Eubodonida</taxon>
        <taxon>Bodonidae</taxon>
        <taxon>Bodo</taxon>
    </lineage>
</organism>
<evidence type="ECO:0008006" key="4">
    <source>
        <dbReference type="Google" id="ProtNLM"/>
    </source>
</evidence>
<evidence type="ECO:0000313" key="3">
    <source>
        <dbReference type="Proteomes" id="UP000051952"/>
    </source>
</evidence>
<feature type="region of interest" description="Disordered" evidence="1">
    <location>
        <begin position="265"/>
        <end position="297"/>
    </location>
</feature>
<feature type="compositionally biased region" description="Basic and acidic residues" evidence="1">
    <location>
        <begin position="286"/>
        <end position="297"/>
    </location>
</feature>
<reference evidence="3" key="1">
    <citation type="submission" date="2015-09" db="EMBL/GenBank/DDBJ databases">
        <authorList>
            <consortium name="Pathogen Informatics"/>
        </authorList>
    </citation>
    <scope>NUCLEOTIDE SEQUENCE [LARGE SCALE GENOMIC DNA]</scope>
    <source>
        <strain evidence="3">Lake Konstanz</strain>
    </source>
</reference>
<evidence type="ECO:0000256" key="1">
    <source>
        <dbReference type="SAM" id="MobiDB-lite"/>
    </source>
</evidence>
<dbReference type="AlphaFoldDB" id="A0A0S4JNE4"/>